<keyword evidence="4 6" id="KW-1133">Transmembrane helix</keyword>
<dbReference type="STRING" id="5364.A0A5C3NBV3"/>
<dbReference type="Proteomes" id="UP000305948">
    <property type="component" value="Unassembled WGS sequence"/>
</dbReference>
<dbReference type="AlphaFoldDB" id="A0A5C3NBV3"/>
<feature type="transmembrane region" description="Helical" evidence="6">
    <location>
        <begin position="157"/>
        <end position="176"/>
    </location>
</feature>
<reference evidence="7 8" key="1">
    <citation type="journal article" date="2019" name="Nat. Ecol. Evol.">
        <title>Megaphylogeny resolves global patterns of mushroom evolution.</title>
        <authorList>
            <person name="Varga T."/>
            <person name="Krizsan K."/>
            <person name="Foldi C."/>
            <person name="Dima B."/>
            <person name="Sanchez-Garcia M."/>
            <person name="Sanchez-Ramirez S."/>
            <person name="Szollosi G.J."/>
            <person name="Szarkandi J.G."/>
            <person name="Papp V."/>
            <person name="Albert L."/>
            <person name="Andreopoulos W."/>
            <person name="Angelini C."/>
            <person name="Antonin V."/>
            <person name="Barry K.W."/>
            <person name="Bougher N.L."/>
            <person name="Buchanan P."/>
            <person name="Buyck B."/>
            <person name="Bense V."/>
            <person name="Catcheside P."/>
            <person name="Chovatia M."/>
            <person name="Cooper J."/>
            <person name="Damon W."/>
            <person name="Desjardin D."/>
            <person name="Finy P."/>
            <person name="Geml J."/>
            <person name="Haridas S."/>
            <person name="Hughes K."/>
            <person name="Justo A."/>
            <person name="Karasinski D."/>
            <person name="Kautmanova I."/>
            <person name="Kiss B."/>
            <person name="Kocsube S."/>
            <person name="Kotiranta H."/>
            <person name="LaButti K.M."/>
            <person name="Lechner B.E."/>
            <person name="Liimatainen K."/>
            <person name="Lipzen A."/>
            <person name="Lukacs Z."/>
            <person name="Mihaltcheva S."/>
            <person name="Morgado L.N."/>
            <person name="Niskanen T."/>
            <person name="Noordeloos M.E."/>
            <person name="Ohm R.A."/>
            <person name="Ortiz-Santana B."/>
            <person name="Ovrebo C."/>
            <person name="Racz N."/>
            <person name="Riley R."/>
            <person name="Savchenko A."/>
            <person name="Shiryaev A."/>
            <person name="Soop K."/>
            <person name="Spirin V."/>
            <person name="Szebenyi C."/>
            <person name="Tomsovsky M."/>
            <person name="Tulloss R.E."/>
            <person name="Uehling J."/>
            <person name="Grigoriev I.V."/>
            <person name="Vagvolgyi C."/>
            <person name="Papp T."/>
            <person name="Martin F.M."/>
            <person name="Miettinen O."/>
            <person name="Hibbett D.S."/>
            <person name="Nagy L.G."/>
        </authorList>
    </citation>
    <scope>NUCLEOTIDE SEQUENCE [LARGE SCALE GENOMIC DNA]</scope>
    <source>
        <strain evidence="7 8">OMC1185</strain>
    </source>
</reference>
<evidence type="ECO:0000313" key="8">
    <source>
        <dbReference type="Proteomes" id="UP000305948"/>
    </source>
</evidence>
<evidence type="ECO:0000256" key="1">
    <source>
        <dbReference type="ARBA" id="ARBA00004141"/>
    </source>
</evidence>
<feature type="transmembrane region" description="Helical" evidence="6">
    <location>
        <begin position="321"/>
        <end position="343"/>
    </location>
</feature>
<evidence type="ECO:0000256" key="6">
    <source>
        <dbReference type="SAM" id="Phobius"/>
    </source>
</evidence>
<feature type="transmembrane region" description="Helical" evidence="6">
    <location>
        <begin position="364"/>
        <end position="388"/>
    </location>
</feature>
<dbReference type="Pfam" id="PF13520">
    <property type="entry name" value="AA_permease_2"/>
    <property type="match status" value="1"/>
</dbReference>
<keyword evidence="5 6" id="KW-0472">Membrane</keyword>
<feature type="transmembrane region" description="Helical" evidence="6">
    <location>
        <begin position="394"/>
        <end position="417"/>
    </location>
</feature>
<evidence type="ECO:0000256" key="3">
    <source>
        <dbReference type="ARBA" id="ARBA00022692"/>
    </source>
</evidence>
<comment type="subcellular location">
    <subcellularLocation>
        <location evidence="1">Membrane</location>
        <topology evidence="1">Multi-pass membrane protein</topology>
    </subcellularLocation>
</comment>
<evidence type="ECO:0000256" key="5">
    <source>
        <dbReference type="ARBA" id="ARBA00023136"/>
    </source>
</evidence>
<feature type="transmembrane region" description="Helical" evidence="6">
    <location>
        <begin position="469"/>
        <end position="487"/>
    </location>
</feature>
<evidence type="ECO:0000256" key="2">
    <source>
        <dbReference type="ARBA" id="ARBA00022448"/>
    </source>
</evidence>
<name>A0A5C3NBV3_9AGAM</name>
<accession>A0A5C3NBV3</accession>
<dbReference type="OrthoDB" id="4476201at2759"/>
<feature type="transmembrane region" description="Helical" evidence="6">
    <location>
        <begin position="67"/>
        <end position="100"/>
    </location>
</feature>
<sequence>MAARQRHTAEEENEDAVLQSLGYKQEFKRDFTPLELFGAGFSWIGVVSSIASTLVYTLPNGGSFAMIWGWVICMVFLLMMSLAMAELGSAAPTAGGLYYWTFSYASPRWRKLFCWIVGYSNTISSIAGVASTTWGAAIQVMAAASMGSNLAFIPTNGHIFGCFAALLLAQALLCSSATRVIARLQKPYAVTNMLMILCIIIALPSATPKQFMNNAKFTFAHFQNLTAWPAGFAFTLSFLAPLWTISCFDCVVHISEEASNASVALPWAIISANMVSGVLGWGVLIALAFCMGTDVESILTSPIGQPLAAIFYNSFGQKGTLAIWAIVIIFQFITAVSCVTVASRQIFAFSRDGALPFSRFLYRVNGYTCTPVNCVWCATLAALPLGLLSFAGSAAIGAVFTFGVAAQYLAIAIPIASRFVFENNFKPGPFSLGRWGRPVATIAVSWMAFCFVIFMFPTDPNPPFQDMNYGIVVLGGTLFLCLVYYYFPRYGGVHWFQGPIRNIDIDYEKSEVEGVDEKGCASKKGSVEDIVIAV</sequence>
<dbReference type="PANTHER" id="PTHR45649">
    <property type="entry name" value="AMINO-ACID PERMEASE BAT1"/>
    <property type="match status" value="1"/>
</dbReference>
<dbReference type="PANTHER" id="PTHR45649:SF6">
    <property type="entry name" value="GABA-SPECIFIC PERMEASE"/>
    <property type="match status" value="1"/>
</dbReference>
<evidence type="ECO:0000313" key="7">
    <source>
        <dbReference type="EMBL" id="TFK55154.1"/>
    </source>
</evidence>
<feature type="transmembrane region" description="Helical" evidence="6">
    <location>
        <begin position="264"/>
        <end position="289"/>
    </location>
</feature>
<feature type="transmembrane region" description="Helical" evidence="6">
    <location>
        <begin position="438"/>
        <end position="457"/>
    </location>
</feature>
<dbReference type="GO" id="GO:0016020">
    <property type="term" value="C:membrane"/>
    <property type="evidence" value="ECO:0007669"/>
    <property type="project" value="UniProtKB-SubCell"/>
</dbReference>
<feature type="transmembrane region" description="Helical" evidence="6">
    <location>
        <begin position="112"/>
        <end position="137"/>
    </location>
</feature>
<dbReference type="GO" id="GO:0022857">
    <property type="term" value="F:transmembrane transporter activity"/>
    <property type="evidence" value="ECO:0007669"/>
    <property type="project" value="InterPro"/>
</dbReference>
<dbReference type="Gene3D" id="1.20.1740.10">
    <property type="entry name" value="Amino acid/polyamine transporter I"/>
    <property type="match status" value="1"/>
</dbReference>
<feature type="transmembrane region" description="Helical" evidence="6">
    <location>
        <begin position="188"/>
        <end position="207"/>
    </location>
</feature>
<keyword evidence="2" id="KW-0813">Transport</keyword>
<keyword evidence="8" id="KW-1185">Reference proteome</keyword>
<feature type="transmembrane region" description="Helical" evidence="6">
    <location>
        <begin position="227"/>
        <end position="252"/>
    </location>
</feature>
<dbReference type="PIRSF" id="PIRSF006060">
    <property type="entry name" value="AA_transporter"/>
    <property type="match status" value="1"/>
</dbReference>
<dbReference type="EMBL" id="ML213505">
    <property type="protein sequence ID" value="TFK55154.1"/>
    <property type="molecule type" value="Genomic_DNA"/>
</dbReference>
<dbReference type="InterPro" id="IPR002293">
    <property type="entry name" value="AA/rel_permease1"/>
</dbReference>
<organism evidence="7 8">
    <name type="scientific">Heliocybe sulcata</name>
    <dbReference type="NCBI Taxonomy" id="5364"/>
    <lineage>
        <taxon>Eukaryota</taxon>
        <taxon>Fungi</taxon>
        <taxon>Dikarya</taxon>
        <taxon>Basidiomycota</taxon>
        <taxon>Agaricomycotina</taxon>
        <taxon>Agaricomycetes</taxon>
        <taxon>Gloeophyllales</taxon>
        <taxon>Gloeophyllaceae</taxon>
        <taxon>Heliocybe</taxon>
    </lineage>
</organism>
<gene>
    <name evidence="7" type="ORF">OE88DRAFT_1710843</name>
</gene>
<evidence type="ECO:0000256" key="4">
    <source>
        <dbReference type="ARBA" id="ARBA00022989"/>
    </source>
</evidence>
<proteinExistence type="predicted"/>
<feature type="transmembrane region" description="Helical" evidence="6">
    <location>
        <begin position="34"/>
        <end position="55"/>
    </location>
</feature>
<protein>
    <submittedName>
        <fullName evidence="7">Amino acid transporter</fullName>
    </submittedName>
</protein>
<keyword evidence="3 6" id="KW-0812">Transmembrane</keyword>